<dbReference type="GO" id="GO:0019305">
    <property type="term" value="P:dTDP-rhamnose biosynthetic process"/>
    <property type="evidence" value="ECO:0007669"/>
    <property type="project" value="UniProtKB-UniRule"/>
</dbReference>
<dbReference type="SUPFAM" id="SSF51182">
    <property type="entry name" value="RmlC-like cupins"/>
    <property type="match status" value="1"/>
</dbReference>
<comment type="catalytic activity">
    <reaction evidence="1 7">
        <text>dTDP-4-dehydro-6-deoxy-alpha-D-glucose = dTDP-4-dehydro-beta-L-rhamnose</text>
        <dbReference type="Rhea" id="RHEA:16969"/>
        <dbReference type="ChEBI" id="CHEBI:57649"/>
        <dbReference type="ChEBI" id="CHEBI:62830"/>
        <dbReference type="EC" id="5.1.3.13"/>
    </reaction>
</comment>
<dbReference type="EMBL" id="JRYO01000061">
    <property type="protein sequence ID" value="KHE93311.1"/>
    <property type="molecule type" value="Genomic_DNA"/>
</dbReference>
<evidence type="ECO:0000256" key="4">
    <source>
        <dbReference type="ARBA" id="ARBA00019595"/>
    </source>
</evidence>
<dbReference type="Proteomes" id="UP000030652">
    <property type="component" value="Unassembled WGS sequence"/>
</dbReference>
<feature type="active site" description="Proton acceptor" evidence="5">
    <location>
        <position position="63"/>
    </location>
</feature>
<evidence type="ECO:0000256" key="1">
    <source>
        <dbReference type="ARBA" id="ARBA00001298"/>
    </source>
</evidence>
<comment type="pathway">
    <text evidence="7">Carbohydrate biosynthesis; dTDP-L-rhamnose biosynthesis.</text>
</comment>
<comment type="similarity">
    <text evidence="7">Belongs to the dTDP-4-dehydrorhamnose 3,5-epimerase family.</text>
</comment>
<proteinExistence type="inferred from homology"/>
<dbReference type="Pfam" id="PF00908">
    <property type="entry name" value="dTDP_sugar_isom"/>
    <property type="match status" value="1"/>
</dbReference>
<dbReference type="InterPro" id="IPR014710">
    <property type="entry name" value="RmlC-like_jellyroll"/>
</dbReference>
<comment type="subunit">
    <text evidence="7">Homodimer.</text>
</comment>
<dbReference type="AlphaFoldDB" id="A0A0B0EMR9"/>
<dbReference type="PANTHER" id="PTHR21047:SF2">
    <property type="entry name" value="THYMIDINE DIPHOSPHO-4-KETO-RHAMNOSE 3,5-EPIMERASE"/>
    <property type="match status" value="1"/>
</dbReference>
<feature type="active site" description="Proton donor" evidence="5">
    <location>
        <position position="133"/>
    </location>
</feature>
<feature type="site" description="Participates in a stacking interaction with the thymidine ring of dTDP-4-oxo-6-deoxyglucose" evidence="6">
    <location>
        <position position="139"/>
    </location>
</feature>
<dbReference type="InterPro" id="IPR000888">
    <property type="entry name" value="RmlC-like"/>
</dbReference>
<evidence type="ECO:0000256" key="6">
    <source>
        <dbReference type="PIRSR" id="PIRSR600888-3"/>
    </source>
</evidence>
<dbReference type="InterPro" id="IPR011051">
    <property type="entry name" value="RmlC_Cupin_sf"/>
</dbReference>
<dbReference type="NCBIfam" id="TIGR01221">
    <property type="entry name" value="rmlC"/>
    <property type="match status" value="1"/>
</dbReference>
<dbReference type="UniPathway" id="UPA00124"/>
<accession>A0A0B0EMR9</accession>
<dbReference type="CDD" id="cd00438">
    <property type="entry name" value="cupin_RmlC"/>
    <property type="match status" value="1"/>
</dbReference>
<dbReference type="GO" id="GO:0000271">
    <property type="term" value="P:polysaccharide biosynthetic process"/>
    <property type="evidence" value="ECO:0007669"/>
    <property type="project" value="TreeGrafter"/>
</dbReference>
<comment type="caution">
    <text evidence="8">The sequence shown here is derived from an EMBL/GenBank/DDBJ whole genome shotgun (WGS) entry which is preliminary data.</text>
</comment>
<evidence type="ECO:0000313" key="8">
    <source>
        <dbReference type="EMBL" id="KHE93311.1"/>
    </source>
</evidence>
<evidence type="ECO:0000256" key="7">
    <source>
        <dbReference type="RuleBase" id="RU364069"/>
    </source>
</evidence>
<reference evidence="8 9" key="1">
    <citation type="submission" date="2014-10" db="EMBL/GenBank/DDBJ databases">
        <title>Draft genome of anammox bacterium scalindua brodae, obtained using differential coverage binning of sequence data from two enrichment reactors.</title>
        <authorList>
            <person name="Speth D.R."/>
            <person name="Russ L."/>
            <person name="Kartal B."/>
            <person name="Op den Camp H.J."/>
            <person name="Dutilh B.E."/>
            <person name="Jetten M.S."/>
        </authorList>
    </citation>
    <scope>NUCLEOTIDE SEQUENCE [LARGE SCALE GENOMIC DNA]</scope>
    <source>
        <strain evidence="8">RU1</strain>
    </source>
</reference>
<dbReference type="GO" id="GO:0005829">
    <property type="term" value="C:cytosol"/>
    <property type="evidence" value="ECO:0007669"/>
    <property type="project" value="TreeGrafter"/>
</dbReference>
<protein>
    <recommendedName>
        <fullName evidence="4 7">dTDP-4-dehydrorhamnose 3,5-epimerase</fullName>
        <ecNumber evidence="3 7">5.1.3.13</ecNumber>
    </recommendedName>
    <alternativeName>
        <fullName evidence="7">Thymidine diphospho-4-keto-rhamnose 3,5-epimerase</fullName>
    </alternativeName>
</protein>
<dbReference type="Gene3D" id="2.60.120.10">
    <property type="entry name" value="Jelly Rolls"/>
    <property type="match status" value="1"/>
</dbReference>
<dbReference type="PANTHER" id="PTHR21047">
    <property type="entry name" value="DTDP-6-DEOXY-D-GLUCOSE-3,5 EPIMERASE"/>
    <property type="match status" value="1"/>
</dbReference>
<dbReference type="EC" id="5.1.3.13" evidence="3 7"/>
<evidence type="ECO:0000256" key="2">
    <source>
        <dbReference type="ARBA" id="ARBA00001997"/>
    </source>
</evidence>
<evidence type="ECO:0000256" key="3">
    <source>
        <dbReference type="ARBA" id="ARBA00012098"/>
    </source>
</evidence>
<dbReference type="GO" id="GO:0008830">
    <property type="term" value="F:dTDP-4-dehydrorhamnose 3,5-epimerase activity"/>
    <property type="evidence" value="ECO:0007669"/>
    <property type="project" value="UniProtKB-UniRule"/>
</dbReference>
<keyword evidence="7" id="KW-0413">Isomerase</keyword>
<dbReference type="PATRIC" id="fig|237368.3.peg.1003"/>
<organism evidence="8 9">
    <name type="scientific">Candidatus Scalindua brodae</name>
    <dbReference type="NCBI Taxonomy" id="237368"/>
    <lineage>
        <taxon>Bacteria</taxon>
        <taxon>Pseudomonadati</taxon>
        <taxon>Planctomycetota</taxon>
        <taxon>Candidatus Brocadiia</taxon>
        <taxon>Candidatus Brocadiales</taxon>
        <taxon>Candidatus Scalinduaceae</taxon>
        <taxon>Candidatus Scalindua</taxon>
    </lineage>
</organism>
<evidence type="ECO:0000256" key="5">
    <source>
        <dbReference type="PIRSR" id="PIRSR600888-1"/>
    </source>
</evidence>
<dbReference type="eggNOG" id="COG1898">
    <property type="taxonomic scope" value="Bacteria"/>
</dbReference>
<sequence>MAFNFKRMDIPEVVLVEPVTYEDKRGSFAETYKLSDFSQFGINKQFVQVNHSCSKKNVLRGLHYQLDPMSQGKLVQAVVGEIFDVAVDIRKESPYYKKWVSANLSSENKRMLYIPEGFAHGFCVLSDNAEVIYYCTKEYSPEFDRGIIWNDSSVNIEWPIGNPVLSKKDSQLSILALEK</sequence>
<gene>
    <name evidence="8" type="ORF">SCABRO_00916</name>
</gene>
<name>A0A0B0EMR9_9BACT</name>
<evidence type="ECO:0000313" key="9">
    <source>
        <dbReference type="Proteomes" id="UP000030652"/>
    </source>
</evidence>
<comment type="function">
    <text evidence="2 7">Catalyzes the epimerization of the C3' and C5'positions of dTDP-6-deoxy-D-xylo-4-hexulose, forming dTDP-6-deoxy-L-lyxo-4-hexulose.</text>
</comment>